<dbReference type="Gene3D" id="1.20.1260.10">
    <property type="match status" value="1"/>
</dbReference>
<dbReference type="Proteomes" id="UP000249432">
    <property type="component" value="Unassembled WGS sequence"/>
</dbReference>
<name>A0A2W5V1B8_9CORY</name>
<evidence type="ECO:0000256" key="1">
    <source>
        <dbReference type="ARBA" id="ARBA00009497"/>
    </source>
</evidence>
<dbReference type="RefSeq" id="WP_303735390.1">
    <property type="nucleotide sequence ID" value="NZ_CAKZHK010000007.1"/>
</dbReference>
<comment type="caution">
    <text evidence="4">The sequence shown here is derived from an EMBL/GenBank/DDBJ whole genome shotgun (WGS) entry which is preliminary data.</text>
</comment>
<dbReference type="InterPro" id="IPR002177">
    <property type="entry name" value="DPS_DNA-bd"/>
</dbReference>
<evidence type="ECO:0000256" key="2">
    <source>
        <dbReference type="RuleBase" id="RU003875"/>
    </source>
</evidence>
<dbReference type="PANTHER" id="PTHR42932:SF2">
    <property type="entry name" value="DNA PROTECTION DURING STARVATION PROTEIN 1"/>
    <property type="match status" value="1"/>
</dbReference>
<accession>A0A2W5V1B8</accession>
<proteinExistence type="inferred from homology"/>
<protein>
    <submittedName>
        <fullName evidence="4">DNA starvation/stationary phase protection protein</fullName>
    </submittedName>
</protein>
<dbReference type="InterPro" id="IPR023188">
    <property type="entry name" value="DPS_DNA-bd_CS"/>
</dbReference>
<dbReference type="GO" id="GO:0008199">
    <property type="term" value="F:ferric iron binding"/>
    <property type="evidence" value="ECO:0007669"/>
    <property type="project" value="InterPro"/>
</dbReference>
<comment type="similarity">
    <text evidence="1 2">Belongs to the Dps family.</text>
</comment>
<dbReference type="AlphaFoldDB" id="A0A2W5V1B8"/>
<dbReference type="PRINTS" id="PR01346">
    <property type="entry name" value="HELNAPAPROT"/>
</dbReference>
<dbReference type="PANTHER" id="PTHR42932">
    <property type="entry name" value="GENERAL STRESS PROTEIN 20U"/>
    <property type="match status" value="1"/>
</dbReference>
<evidence type="ECO:0000259" key="3">
    <source>
        <dbReference type="Pfam" id="PF00210"/>
    </source>
</evidence>
<dbReference type="InterPro" id="IPR008331">
    <property type="entry name" value="Ferritin_DPS_dom"/>
</dbReference>
<dbReference type="SUPFAM" id="SSF47240">
    <property type="entry name" value="Ferritin-like"/>
    <property type="match status" value="1"/>
</dbReference>
<sequence length="175" mass="18903">MTSAQASVGRSASAESTVQTTPAFTAPSDVVSDLQKVLVDFIDLSLVAKEAHWNILGPNFRDLHLNLDELVSVAREGTDEIAERMRALNGIPDGRTAVVAAGSSLPEFPAGEILTHDAISHVVEAINATTNTMREVHDRVDEADPTSADLLHEYIKQLEQQAWFISAETRTPSGK</sequence>
<evidence type="ECO:0000313" key="5">
    <source>
        <dbReference type="Proteomes" id="UP000249432"/>
    </source>
</evidence>
<reference evidence="4 5" key="1">
    <citation type="submission" date="2017-08" db="EMBL/GenBank/DDBJ databases">
        <title>Infants hospitalized years apart are colonized by the same room-sourced microbial strains.</title>
        <authorList>
            <person name="Brooks B."/>
            <person name="Olm M.R."/>
            <person name="Firek B.A."/>
            <person name="Baker R."/>
            <person name="Thomas B.C."/>
            <person name="Morowitz M.J."/>
            <person name="Banfield J.F."/>
        </authorList>
    </citation>
    <scope>NUCLEOTIDE SEQUENCE [LARGE SCALE GENOMIC DNA]</scope>
    <source>
        <strain evidence="4">S2_003_000_R1_3</strain>
    </source>
</reference>
<gene>
    <name evidence="4" type="ORF">DI525_09065</name>
</gene>
<dbReference type="CDD" id="cd01043">
    <property type="entry name" value="DPS"/>
    <property type="match status" value="1"/>
</dbReference>
<dbReference type="InterPro" id="IPR009078">
    <property type="entry name" value="Ferritin-like_SF"/>
</dbReference>
<dbReference type="GO" id="GO:0016722">
    <property type="term" value="F:oxidoreductase activity, acting on metal ions"/>
    <property type="evidence" value="ECO:0007669"/>
    <property type="project" value="InterPro"/>
</dbReference>
<dbReference type="PIRSF" id="PIRSF005900">
    <property type="entry name" value="Dps"/>
    <property type="match status" value="1"/>
</dbReference>
<dbReference type="InterPro" id="IPR012347">
    <property type="entry name" value="Ferritin-like"/>
</dbReference>
<evidence type="ECO:0000313" key="4">
    <source>
        <dbReference type="EMBL" id="PZR03751.1"/>
    </source>
</evidence>
<dbReference type="EMBL" id="QFRA01000029">
    <property type="protein sequence ID" value="PZR03751.1"/>
    <property type="molecule type" value="Genomic_DNA"/>
</dbReference>
<dbReference type="Pfam" id="PF00210">
    <property type="entry name" value="Ferritin"/>
    <property type="match status" value="1"/>
</dbReference>
<dbReference type="PROSITE" id="PS00818">
    <property type="entry name" value="DPS_1"/>
    <property type="match status" value="1"/>
</dbReference>
<feature type="domain" description="Ferritin/DPS" evidence="3">
    <location>
        <begin position="34"/>
        <end position="167"/>
    </location>
</feature>
<organism evidence="4 5">
    <name type="scientific">Corynebacterium kroppenstedtii</name>
    <dbReference type="NCBI Taxonomy" id="161879"/>
    <lineage>
        <taxon>Bacteria</taxon>
        <taxon>Bacillati</taxon>
        <taxon>Actinomycetota</taxon>
        <taxon>Actinomycetes</taxon>
        <taxon>Mycobacteriales</taxon>
        <taxon>Corynebacteriaceae</taxon>
        <taxon>Corynebacterium</taxon>
    </lineage>
</organism>